<dbReference type="AlphaFoldDB" id="A0A818C209"/>
<dbReference type="SUPFAM" id="SSF56672">
    <property type="entry name" value="DNA/RNA polymerases"/>
    <property type="match status" value="1"/>
</dbReference>
<keyword evidence="2" id="KW-0548">Nucleotidyltransferase</keyword>
<evidence type="ECO:0000256" key="7">
    <source>
        <dbReference type="SAM" id="MobiDB-lite"/>
    </source>
</evidence>
<keyword evidence="1" id="KW-0808">Transferase</keyword>
<feature type="domain" description="Integrase catalytic" evidence="8">
    <location>
        <begin position="336"/>
        <end position="495"/>
    </location>
</feature>
<dbReference type="SUPFAM" id="SSF53098">
    <property type="entry name" value="Ribonuclease H-like"/>
    <property type="match status" value="1"/>
</dbReference>
<name>A0A818C209_9BILA</name>
<feature type="compositionally biased region" description="Low complexity" evidence="7">
    <location>
        <begin position="197"/>
        <end position="209"/>
    </location>
</feature>
<evidence type="ECO:0000256" key="5">
    <source>
        <dbReference type="ARBA" id="ARBA00022801"/>
    </source>
</evidence>
<dbReference type="EMBL" id="CAJNXB010005485">
    <property type="protein sequence ID" value="CAF3427212.1"/>
    <property type="molecule type" value="Genomic_DNA"/>
</dbReference>
<dbReference type="GO" id="GO:0016787">
    <property type="term" value="F:hydrolase activity"/>
    <property type="evidence" value="ECO:0007669"/>
    <property type="project" value="UniProtKB-KW"/>
</dbReference>
<comment type="caution">
    <text evidence="9">The sequence shown here is derived from an EMBL/GenBank/DDBJ whole genome shotgun (WGS) entry which is preliminary data.</text>
</comment>
<evidence type="ECO:0000256" key="1">
    <source>
        <dbReference type="ARBA" id="ARBA00022679"/>
    </source>
</evidence>
<dbReference type="InterPro" id="IPR001584">
    <property type="entry name" value="Integrase_cat-core"/>
</dbReference>
<evidence type="ECO:0000256" key="6">
    <source>
        <dbReference type="ARBA" id="ARBA00022918"/>
    </source>
</evidence>
<dbReference type="PANTHER" id="PTHR37984:SF15">
    <property type="entry name" value="INTEGRASE CATALYTIC DOMAIN-CONTAINING PROTEIN"/>
    <property type="match status" value="1"/>
</dbReference>
<dbReference type="Gene3D" id="1.10.340.70">
    <property type="match status" value="1"/>
</dbReference>
<dbReference type="PROSITE" id="PS50994">
    <property type="entry name" value="INTEGRASE"/>
    <property type="match status" value="1"/>
</dbReference>
<keyword evidence="5" id="KW-0378">Hydrolase</keyword>
<dbReference type="GO" id="GO:0003964">
    <property type="term" value="F:RNA-directed DNA polymerase activity"/>
    <property type="evidence" value="ECO:0007669"/>
    <property type="project" value="UniProtKB-KW"/>
</dbReference>
<dbReference type="OrthoDB" id="441971at2759"/>
<dbReference type="GO" id="GO:0015074">
    <property type="term" value="P:DNA integration"/>
    <property type="evidence" value="ECO:0007669"/>
    <property type="project" value="InterPro"/>
</dbReference>
<dbReference type="Pfam" id="PF00665">
    <property type="entry name" value="rve"/>
    <property type="match status" value="1"/>
</dbReference>
<dbReference type="InterPro" id="IPR036397">
    <property type="entry name" value="RNaseH_sf"/>
</dbReference>
<evidence type="ECO:0000256" key="2">
    <source>
        <dbReference type="ARBA" id="ARBA00022695"/>
    </source>
</evidence>
<keyword evidence="4" id="KW-0255">Endonuclease</keyword>
<evidence type="ECO:0000313" key="9">
    <source>
        <dbReference type="EMBL" id="CAF3427212.1"/>
    </source>
</evidence>
<dbReference type="GO" id="GO:0004519">
    <property type="term" value="F:endonuclease activity"/>
    <property type="evidence" value="ECO:0007669"/>
    <property type="project" value="UniProtKB-KW"/>
</dbReference>
<evidence type="ECO:0000313" key="10">
    <source>
        <dbReference type="Proteomes" id="UP000663825"/>
    </source>
</evidence>
<protein>
    <recommendedName>
        <fullName evidence="8">Integrase catalytic domain-containing protein</fullName>
    </recommendedName>
</protein>
<reference evidence="9" key="1">
    <citation type="submission" date="2021-02" db="EMBL/GenBank/DDBJ databases">
        <authorList>
            <person name="Nowell W R."/>
        </authorList>
    </citation>
    <scope>NUCLEOTIDE SEQUENCE</scope>
</reference>
<proteinExistence type="predicted"/>
<evidence type="ECO:0000256" key="3">
    <source>
        <dbReference type="ARBA" id="ARBA00022722"/>
    </source>
</evidence>
<keyword evidence="6" id="KW-0695">RNA-directed DNA polymerase</keyword>
<dbReference type="InterPro" id="IPR012337">
    <property type="entry name" value="RNaseH-like_sf"/>
</dbReference>
<accession>A0A818C209</accession>
<dbReference type="InterPro" id="IPR041373">
    <property type="entry name" value="RT_RNaseH"/>
</dbReference>
<keyword evidence="3" id="KW-0540">Nuclease</keyword>
<feature type="region of interest" description="Disordered" evidence="7">
    <location>
        <begin position="190"/>
        <end position="224"/>
    </location>
</feature>
<dbReference type="InterPro" id="IPR050951">
    <property type="entry name" value="Retrovirus_Pol_polyprotein"/>
</dbReference>
<gene>
    <name evidence="9" type="ORF">TIS948_LOCUS30013</name>
</gene>
<dbReference type="GO" id="GO:0003676">
    <property type="term" value="F:nucleic acid binding"/>
    <property type="evidence" value="ECO:0007669"/>
    <property type="project" value="InterPro"/>
</dbReference>
<dbReference type="Pfam" id="PF17917">
    <property type="entry name" value="RT_RNaseH"/>
    <property type="match status" value="1"/>
</dbReference>
<evidence type="ECO:0000259" key="8">
    <source>
        <dbReference type="PROSITE" id="PS50994"/>
    </source>
</evidence>
<sequence>MTLEAKGMTIEVNYPDENHPVILTTDASKVGIGGTLQQHINGEIKNLYYHSQMTSSSQRRYDPIELEALAIWMCFQRMRPYLLGRSIIIYTDHCPLCNMMTSSVKNRRVDRISILLQEFNIGKINHIKGQNNCLADYLSRHPIPREEEIFDEDYGIVKRIKGKPTVRGCFPDEIPPLVGAIVTRSKMKQLQSERNQNSTTTLTNRNKTTVSPIDEEADQMKEDSSQMIANNSLDIEQLKIEQGKDSTIHQKIAEVLKGSVNSSYEFKNGLLYRLMIMREGCTTKKKLIYLPSSMINDLLQVYHGDPLSGHFGVQRTYLKIKNNRTKKPGRLQPIPPPEGPFQLIGMDYCGPFKPTPRGNQYVLCLTDYFTRWVVAVAVPDCSAKTTAEALFNAFICKYGVPAVIRSDQGTHFHNQLMNAMSKLIGYDHTYSTTYHPQSNGMIERFNATFVPQIAKLQDKEHNNWDEFVSPVVFAYNTGTHSITQYSPFQLLYGREPRLPTDGRLSSFTFRKPSDYYEQLKKSMKLIHGYARDNIIQKQQQYKVQYDKLRPDPHYAINDRVLIRRHGLQNKLEPKFSITPQNIICAQHPVYVVRDETTHVETQVHINDIRPIYIQN</sequence>
<dbReference type="Gene3D" id="3.30.420.10">
    <property type="entry name" value="Ribonuclease H-like superfamily/Ribonuclease H"/>
    <property type="match status" value="1"/>
</dbReference>
<dbReference type="FunFam" id="3.30.420.10:FF:000032">
    <property type="entry name" value="Retrovirus-related Pol polyprotein from transposon 297-like Protein"/>
    <property type="match status" value="1"/>
</dbReference>
<dbReference type="PANTHER" id="PTHR37984">
    <property type="entry name" value="PROTEIN CBG26694"/>
    <property type="match status" value="1"/>
</dbReference>
<dbReference type="InterPro" id="IPR043502">
    <property type="entry name" value="DNA/RNA_pol_sf"/>
</dbReference>
<dbReference type="CDD" id="cd09274">
    <property type="entry name" value="RNase_HI_RT_Ty3"/>
    <property type="match status" value="1"/>
</dbReference>
<evidence type="ECO:0000256" key="4">
    <source>
        <dbReference type="ARBA" id="ARBA00022759"/>
    </source>
</evidence>
<organism evidence="9 10">
    <name type="scientific">Rotaria socialis</name>
    <dbReference type="NCBI Taxonomy" id="392032"/>
    <lineage>
        <taxon>Eukaryota</taxon>
        <taxon>Metazoa</taxon>
        <taxon>Spiralia</taxon>
        <taxon>Gnathifera</taxon>
        <taxon>Rotifera</taxon>
        <taxon>Eurotatoria</taxon>
        <taxon>Bdelloidea</taxon>
        <taxon>Philodinida</taxon>
        <taxon>Philodinidae</taxon>
        <taxon>Rotaria</taxon>
    </lineage>
</organism>
<dbReference type="Proteomes" id="UP000663825">
    <property type="component" value="Unassembled WGS sequence"/>
</dbReference>